<feature type="coiled-coil region" evidence="5">
    <location>
        <begin position="447"/>
        <end position="484"/>
    </location>
</feature>
<dbReference type="InterPro" id="IPR003660">
    <property type="entry name" value="HAMP_dom"/>
</dbReference>
<gene>
    <name evidence="10" type="ORF">GCM10009092_15350</name>
</gene>
<sequence>MLKKLSLIISLPVLFGLLVLFALNMASLHQTQKIIRGFENMEQNTLAAERQTSVVLANFKTQVQEWKNVLLRGYDAKSLDKYWGSFVKHEGLIQQQLDLLEQNYHLPADIIDDIKSFRTAHQTMARQYREGLEQFIQADFEPKFGDKVVKGMDREPAARLATLEKKIAELARQELTQLKGHANAVIQSILVLSLLLTISTISLVMYVLRQQVIRPTKSITTSVRDLMNCKYDSVMNYQSHHELGELANATRHMQDKMQSTVTLLSQAQHEVNHSFDALQEISSIINEGARSQQNVSLQLQQGMDNLNGIVNKLQNVTNLVSSATHQAKQNVDACFRIFDKANSGFERLVVDTEQTSKLIEDLQSKSASIHKVVRVINEIADQTNLLALNAAIEAARAGEHGRGFAVVADEVRTLASKTQNSTADIQAMLSSFQQDSGQAVNAMQQGKEQCIANADEAKAALARLNELVEDVADINSVVAELNQAAEAQSTVLLQMNACANQVVESSQEYIALSERTDVSSAVKQASQNLHKVVDSLTRQQTPANSAHSLSSSNGAGPSGQFAIGLSQ</sequence>
<evidence type="ECO:0000256" key="2">
    <source>
        <dbReference type="ARBA" id="ARBA00023224"/>
    </source>
</evidence>
<comment type="subcellular location">
    <subcellularLocation>
        <location evidence="1">Membrane</location>
    </subcellularLocation>
</comment>
<evidence type="ECO:0000256" key="4">
    <source>
        <dbReference type="PROSITE-ProRule" id="PRU00284"/>
    </source>
</evidence>
<feature type="domain" description="HAMP" evidence="9">
    <location>
        <begin position="210"/>
        <end position="262"/>
    </location>
</feature>
<evidence type="ECO:0000256" key="7">
    <source>
        <dbReference type="SAM" id="Phobius"/>
    </source>
</evidence>
<keyword evidence="7" id="KW-1133">Transmembrane helix</keyword>
<dbReference type="Proteomes" id="UP001501757">
    <property type="component" value="Unassembled WGS sequence"/>
</dbReference>
<feature type="region of interest" description="Disordered" evidence="6">
    <location>
        <begin position="537"/>
        <end position="560"/>
    </location>
</feature>
<dbReference type="RefSeq" id="WP_343843731.1">
    <property type="nucleotide sequence ID" value="NZ_BAAAEI010000006.1"/>
</dbReference>
<evidence type="ECO:0000256" key="3">
    <source>
        <dbReference type="ARBA" id="ARBA00029447"/>
    </source>
</evidence>
<name>A0ABN0X0G2_9ALTE</name>
<evidence type="ECO:0000256" key="5">
    <source>
        <dbReference type="SAM" id="Coils"/>
    </source>
</evidence>
<dbReference type="PROSITE" id="PS50111">
    <property type="entry name" value="CHEMOTAXIS_TRANSDUC_2"/>
    <property type="match status" value="1"/>
</dbReference>
<reference evidence="10 11" key="1">
    <citation type="journal article" date="2019" name="Int. J. Syst. Evol. Microbiol.">
        <title>The Global Catalogue of Microorganisms (GCM) 10K type strain sequencing project: providing services to taxonomists for standard genome sequencing and annotation.</title>
        <authorList>
            <consortium name="The Broad Institute Genomics Platform"/>
            <consortium name="The Broad Institute Genome Sequencing Center for Infectious Disease"/>
            <person name="Wu L."/>
            <person name="Ma J."/>
        </authorList>
    </citation>
    <scope>NUCLEOTIDE SEQUENCE [LARGE SCALE GENOMIC DNA]</scope>
    <source>
        <strain evidence="10 11">JCM 13378</strain>
    </source>
</reference>
<evidence type="ECO:0000259" key="8">
    <source>
        <dbReference type="PROSITE" id="PS50111"/>
    </source>
</evidence>
<evidence type="ECO:0000313" key="11">
    <source>
        <dbReference type="Proteomes" id="UP001501757"/>
    </source>
</evidence>
<feature type="compositionally biased region" description="Polar residues" evidence="6">
    <location>
        <begin position="537"/>
        <end position="555"/>
    </location>
</feature>
<dbReference type="PRINTS" id="PR00260">
    <property type="entry name" value="CHEMTRNSDUCR"/>
</dbReference>
<keyword evidence="5" id="KW-0175">Coiled coil</keyword>
<evidence type="ECO:0000313" key="10">
    <source>
        <dbReference type="EMBL" id="GAA0351867.1"/>
    </source>
</evidence>
<keyword evidence="11" id="KW-1185">Reference proteome</keyword>
<dbReference type="EMBL" id="BAAAEI010000006">
    <property type="protein sequence ID" value="GAA0351867.1"/>
    <property type="molecule type" value="Genomic_DNA"/>
</dbReference>
<organism evidence="10 11">
    <name type="scientific">Bowmanella denitrificans</name>
    <dbReference type="NCBI Taxonomy" id="366582"/>
    <lineage>
        <taxon>Bacteria</taxon>
        <taxon>Pseudomonadati</taxon>
        <taxon>Pseudomonadota</taxon>
        <taxon>Gammaproteobacteria</taxon>
        <taxon>Alteromonadales</taxon>
        <taxon>Alteromonadaceae</taxon>
        <taxon>Bowmanella</taxon>
    </lineage>
</organism>
<keyword evidence="2 4" id="KW-0807">Transducer</keyword>
<feature type="transmembrane region" description="Helical" evidence="7">
    <location>
        <begin position="185"/>
        <end position="208"/>
    </location>
</feature>
<proteinExistence type="inferred from homology"/>
<dbReference type="SMART" id="SM00283">
    <property type="entry name" value="MA"/>
    <property type="match status" value="1"/>
</dbReference>
<dbReference type="SUPFAM" id="SSF58104">
    <property type="entry name" value="Methyl-accepting chemotaxis protein (MCP) signaling domain"/>
    <property type="match status" value="1"/>
</dbReference>
<keyword evidence="7" id="KW-0472">Membrane</keyword>
<protein>
    <submittedName>
        <fullName evidence="10">Methyl-accepting chemotaxis protein</fullName>
    </submittedName>
</protein>
<evidence type="ECO:0000256" key="1">
    <source>
        <dbReference type="ARBA" id="ARBA00004370"/>
    </source>
</evidence>
<dbReference type="PROSITE" id="PS50885">
    <property type="entry name" value="HAMP"/>
    <property type="match status" value="1"/>
</dbReference>
<comment type="caution">
    <text evidence="10">The sequence shown here is derived from an EMBL/GenBank/DDBJ whole genome shotgun (WGS) entry which is preliminary data.</text>
</comment>
<accession>A0ABN0X0G2</accession>
<dbReference type="Pfam" id="PF00015">
    <property type="entry name" value="MCPsignal"/>
    <property type="match status" value="1"/>
</dbReference>
<dbReference type="PANTHER" id="PTHR32089">
    <property type="entry name" value="METHYL-ACCEPTING CHEMOTAXIS PROTEIN MCPB"/>
    <property type="match status" value="1"/>
</dbReference>
<dbReference type="Gene3D" id="1.10.287.950">
    <property type="entry name" value="Methyl-accepting chemotaxis protein"/>
    <property type="match status" value="1"/>
</dbReference>
<dbReference type="PANTHER" id="PTHR32089:SF112">
    <property type="entry name" value="LYSOZYME-LIKE PROTEIN-RELATED"/>
    <property type="match status" value="1"/>
</dbReference>
<keyword evidence="7" id="KW-0812">Transmembrane</keyword>
<comment type="similarity">
    <text evidence="3">Belongs to the methyl-accepting chemotaxis (MCP) protein family.</text>
</comment>
<evidence type="ECO:0000259" key="9">
    <source>
        <dbReference type="PROSITE" id="PS50885"/>
    </source>
</evidence>
<dbReference type="InterPro" id="IPR004090">
    <property type="entry name" value="Chemotax_Me-accpt_rcpt"/>
</dbReference>
<dbReference type="InterPro" id="IPR004089">
    <property type="entry name" value="MCPsignal_dom"/>
</dbReference>
<evidence type="ECO:0000256" key="6">
    <source>
        <dbReference type="SAM" id="MobiDB-lite"/>
    </source>
</evidence>
<feature type="domain" description="Methyl-accepting transducer" evidence="8">
    <location>
        <begin position="267"/>
        <end position="503"/>
    </location>
</feature>